<keyword evidence="3 6" id="KW-0812">Transmembrane</keyword>
<protein>
    <submittedName>
        <fullName evidence="7">Uncharacterized protein</fullName>
    </submittedName>
</protein>
<comment type="caution">
    <text evidence="7">The sequence shown here is derived from an EMBL/GenBank/DDBJ whole genome shotgun (WGS) entry which is preliminary data.</text>
</comment>
<feature type="transmembrane region" description="Helical" evidence="6">
    <location>
        <begin position="193"/>
        <end position="216"/>
    </location>
</feature>
<dbReference type="Gene3D" id="1.20.1440.20">
    <property type="entry name" value="LemA-like domain"/>
    <property type="match status" value="1"/>
</dbReference>
<evidence type="ECO:0000313" key="8">
    <source>
        <dbReference type="Proteomes" id="UP000249169"/>
    </source>
</evidence>
<dbReference type="RefSeq" id="WP_111730176.1">
    <property type="nucleotide sequence ID" value="NZ_QHKO01000005.1"/>
</dbReference>
<feature type="transmembrane region" description="Helical" evidence="6">
    <location>
        <begin position="546"/>
        <end position="567"/>
    </location>
</feature>
<feature type="transmembrane region" description="Helical" evidence="6">
    <location>
        <begin position="223"/>
        <end position="244"/>
    </location>
</feature>
<evidence type="ECO:0000256" key="2">
    <source>
        <dbReference type="ARBA" id="ARBA00008854"/>
    </source>
</evidence>
<comment type="similarity">
    <text evidence="2">Belongs to the LemA family.</text>
</comment>
<evidence type="ECO:0000256" key="3">
    <source>
        <dbReference type="ARBA" id="ARBA00022692"/>
    </source>
</evidence>
<dbReference type="InterPro" id="IPR023353">
    <property type="entry name" value="LemA-like_dom_sf"/>
</dbReference>
<name>A0A328C5M8_9DELT</name>
<evidence type="ECO:0000256" key="1">
    <source>
        <dbReference type="ARBA" id="ARBA00004167"/>
    </source>
</evidence>
<evidence type="ECO:0000256" key="5">
    <source>
        <dbReference type="ARBA" id="ARBA00023136"/>
    </source>
</evidence>
<dbReference type="PANTHER" id="PTHR34478:SF1">
    <property type="entry name" value="PROTEIN LEMA"/>
    <property type="match status" value="1"/>
</dbReference>
<comment type="subcellular location">
    <subcellularLocation>
        <location evidence="1">Membrane</location>
        <topology evidence="1">Single-pass membrane protein</topology>
    </subcellularLocation>
</comment>
<reference evidence="7 8" key="1">
    <citation type="submission" date="2018-05" db="EMBL/GenBank/DDBJ databases">
        <title>Lujinxingia marina gen. nov. sp. nov., a new facultative anaerobic member of the class Deltaproteobacteria, and proposal of Lujinxingaceae fam. nov.</title>
        <authorList>
            <person name="Li C.-M."/>
        </authorList>
    </citation>
    <scope>NUCLEOTIDE SEQUENCE [LARGE SCALE GENOMIC DNA]</scope>
    <source>
        <strain evidence="7 8">B210</strain>
    </source>
</reference>
<evidence type="ECO:0000256" key="6">
    <source>
        <dbReference type="SAM" id="Phobius"/>
    </source>
</evidence>
<dbReference type="PANTHER" id="PTHR34478">
    <property type="entry name" value="PROTEIN LEMA"/>
    <property type="match status" value="1"/>
</dbReference>
<keyword evidence="4 6" id="KW-1133">Transmembrane helix</keyword>
<dbReference type="OrthoDB" id="5478917at2"/>
<organism evidence="7 8">
    <name type="scientific">Lujinxingia litoralis</name>
    <dbReference type="NCBI Taxonomy" id="2211119"/>
    <lineage>
        <taxon>Bacteria</taxon>
        <taxon>Deltaproteobacteria</taxon>
        <taxon>Bradymonadales</taxon>
        <taxon>Lujinxingiaceae</taxon>
        <taxon>Lujinxingia</taxon>
    </lineage>
</organism>
<dbReference type="AlphaFoldDB" id="A0A328C5M8"/>
<keyword evidence="8" id="KW-1185">Reference proteome</keyword>
<sequence length="771" mass="85526">MRLLKCIASLVLALIGLYLLNLSFAQLQDARRISRMPLSKVQGALPGEVYLRGQVHQLEGTTLLRSTDTDTPSVYYHYEIEREETDSDGDTRWVTIHSEQRFIDFVLQDDTGPIRVHPHDGAPFSLPVSSMRTAGDKRYTERRLEPGHSVLVMGMAGYADEARLSVGFASPGSYVPIIARADQSSETHRRANLAVVSNGFGLVLLMISAFLFLGLFRAHNTTLFLITLSAGASIILIVMGLQLAQRDVEEWHDRLTRLDAAMSTELSSLGALPADGDWRNDPLQLGALANNYDRQRARRIRVAATQVIESARADLTRFPELVFASRVPEALLEGPELSKEEDALRAPIESPSSAPGMFGWIVFAICSVAIFFFTRSGLRSVKLKRMMEHMPTTSARGATYGLNELHGQVTLGDEQQPLNSPLSDKRCVYYHYKVTKKSGDRTTTITDETHHIPFWLDDGNAAIRVTPEQATFYTRHHKSKTAGSKTYSESAILLGEPLYVLGGAGMRDDNHACLEIGAQDDLPFVLSALPERELHYRIGRQGNLKLGVGITLAAALGMYTFTAFGTFGAGDYFYATATSLAYTTVCFIALMFNDLVFVRQRVRRAYANIEVALKKRFDLIQALLPAVKAYVAHEHETLQMIAALRTHAPASAPSEITLRQTNQDVAESNAASTRLFALREAHPHLQADAHITRLLDTLTDVEDELALMRSGYNDAVEHYNTRIATLPEFFISRTFGFEPMLLLDETIARVSDAPDIGILWEAPSRQTSPTH</sequence>
<keyword evidence="5 6" id="KW-0472">Membrane</keyword>
<feature type="transmembrane region" description="Helical" evidence="6">
    <location>
        <begin position="357"/>
        <end position="378"/>
    </location>
</feature>
<proteinExistence type="inferred from homology"/>
<evidence type="ECO:0000313" key="7">
    <source>
        <dbReference type="EMBL" id="RAL21611.1"/>
    </source>
</evidence>
<dbReference type="SUPFAM" id="SSF140478">
    <property type="entry name" value="LemA-like"/>
    <property type="match status" value="1"/>
</dbReference>
<dbReference type="Proteomes" id="UP000249169">
    <property type="component" value="Unassembled WGS sequence"/>
</dbReference>
<evidence type="ECO:0000256" key="4">
    <source>
        <dbReference type="ARBA" id="ARBA00022989"/>
    </source>
</evidence>
<dbReference type="EMBL" id="QHKO01000005">
    <property type="protein sequence ID" value="RAL21611.1"/>
    <property type="molecule type" value="Genomic_DNA"/>
</dbReference>
<dbReference type="InterPro" id="IPR007156">
    <property type="entry name" value="MamQ_LemA"/>
</dbReference>
<dbReference type="GO" id="GO:0016020">
    <property type="term" value="C:membrane"/>
    <property type="evidence" value="ECO:0007669"/>
    <property type="project" value="UniProtKB-SubCell"/>
</dbReference>
<feature type="transmembrane region" description="Helical" evidence="6">
    <location>
        <begin position="573"/>
        <end position="596"/>
    </location>
</feature>
<dbReference type="Pfam" id="PF04011">
    <property type="entry name" value="LemA"/>
    <property type="match status" value="1"/>
</dbReference>
<gene>
    <name evidence="7" type="ORF">DL240_12195</name>
</gene>
<accession>A0A328C5M8</accession>